<dbReference type="GO" id="GO:0006874">
    <property type="term" value="P:intracellular calcium ion homeostasis"/>
    <property type="evidence" value="ECO:0007669"/>
    <property type="project" value="TreeGrafter"/>
</dbReference>
<feature type="transmembrane region" description="Helical" evidence="5">
    <location>
        <begin position="67"/>
        <end position="92"/>
    </location>
</feature>
<dbReference type="EMBL" id="MHKL01000008">
    <property type="protein sequence ID" value="OGY89762.1"/>
    <property type="molecule type" value="Genomic_DNA"/>
</dbReference>
<comment type="subcellular location">
    <subcellularLocation>
        <location evidence="1">Membrane</location>
        <topology evidence="1">Multi-pass membrane protein</topology>
    </subcellularLocation>
</comment>
<dbReference type="GO" id="GO:0008273">
    <property type="term" value="F:calcium, potassium:sodium antiporter activity"/>
    <property type="evidence" value="ECO:0007669"/>
    <property type="project" value="TreeGrafter"/>
</dbReference>
<feature type="transmembrane region" description="Helical" evidence="5">
    <location>
        <begin position="272"/>
        <end position="290"/>
    </location>
</feature>
<evidence type="ECO:0000256" key="1">
    <source>
        <dbReference type="ARBA" id="ARBA00004141"/>
    </source>
</evidence>
<protein>
    <submittedName>
        <fullName evidence="7">Sodium:proton exchanger</fullName>
    </submittedName>
</protein>
<evidence type="ECO:0000259" key="6">
    <source>
        <dbReference type="Pfam" id="PF01699"/>
    </source>
</evidence>
<evidence type="ECO:0000313" key="8">
    <source>
        <dbReference type="Proteomes" id="UP000178849"/>
    </source>
</evidence>
<dbReference type="NCBIfam" id="TIGR00367">
    <property type="entry name" value="calcium/sodium antiporter"/>
    <property type="match status" value="1"/>
</dbReference>
<feature type="domain" description="Sodium/calcium exchanger membrane region" evidence="6">
    <location>
        <begin position="4"/>
        <end position="151"/>
    </location>
</feature>
<proteinExistence type="predicted"/>
<feature type="transmembrane region" description="Helical" evidence="5">
    <location>
        <begin position="238"/>
        <end position="260"/>
    </location>
</feature>
<organism evidence="7 8">
    <name type="scientific">Candidatus Komeilibacteria bacterium RIFCSPLOWO2_01_FULL_45_10</name>
    <dbReference type="NCBI Taxonomy" id="1798550"/>
    <lineage>
        <taxon>Bacteria</taxon>
        <taxon>Candidatus Komeiliibacteriota</taxon>
    </lineage>
</organism>
<dbReference type="AlphaFoldDB" id="A0A1G2BKX8"/>
<keyword evidence="4 5" id="KW-0472">Membrane</keyword>
<dbReference type="GO" id="GO:0005886">
    <property type="term" value="C:plasma membrane"/>
    <property type="evidence" value="ECO:0007669"/>
    <property type="project" value="TreeGrafter"/>
</dbReference>
<feature type="transmembrane region" description="Helical" evidence="5">
    <location>
        <begin position="196"/>
        <end position="218"/>
    </location>
</feature>
<feature type="transmembrane region" description="Helical" evidence="5">
    <location>
        <begin position="130"/>
        <end position="151"/>
    </location>
</feature>
<feature type="transmembrane region" description="Helical" evidence="5">
    <location>
        <begin position="34"/>
        <end position="55"/>
    </location>
</feature>
<dbReference type="InterPro" id="IPR004837">
    <property type="entry name" value="NaCa_Exmemb"/>
</dbReference>
<feature type="transmembrane region" description="Helical" evidence="5">
    <location>
        <begin position="171"/>
        <end position="189"/>
    </location>
</feature>
<evidence type="ECO:0000256" key="2">
    <source>
        <dbReference type="ARBA" id="ARBA00022692"/>
    </source>
</evidence>
<dbReference type="InterPro" id="IPR044880">
    <property type="entry name" value="NCX_ion-bd_dom_sf"/>
</dbReference>
<keyword evidence="3 5" id="KW-1133">Transmembrane helix</keyword>
<accession>A0A1G2BKX8</accession>
<evidence type="ECO:0000256" key="3">
    <source>
        <dbReference type="ARBA" id="ARBA00022989"/>
    </source>
</evidence>
<feature type="transmembrane region" description="Helical" evidence="5">
    <location>
        <begin position="104"/>
        <end position="123"/>
    </location>
</feature>
<comment type="caution">
    <text evidence="7">The sequence shown here is derived from an EMBL/GenBank/DDBJ whole genome shotgun (WGS) entry which is preliminary data.</text>
</comment>
<feature type="domain" description="Sodium/calcium exchanger membrane region" evidence="6">
    <location>
        <begin position="174"/>
        <end position="316"/>
    </location>
</feature>
<dbReference type="Gene3D" id="1.20.1420.30">
    <property type="entry name" value="NCX, central ion-binding region"/>
    <property type="match status" value="1"/>
</dbReference>
<dbReference type="PANTHER" id="PTHR10846">
    <property type="entry name" value="SODIUM/POTASSIUM/CALCIUM EXCHANGER"/>
    <property type="match status" value="1"/>
</dbReference>
<dbReference type="InterPro" id="IPR004481">
    <property type="entry name" value="K/Na/Ca-exchanger"/>
</dbReference>
<reference evidence="7 8" key="1">
    <citation type="journal article" date="2016" name="Nat. Commun.">
        <title>Thousands of microbial genomes shed light on interconnected biogeochemical processes in an aquifer system.</title>
        <authorList>
            <person name="Anantharaman K."/>
            <person name="Brown C.T."/>
            <person name="Hug L.A."/>
            <person name="Sharon I."/>
            <person name="Castelle C.J."/>
            <person name="Probst A.J."/>
            <person name="Thomas B.C."/>
            <person name="Singh A."/>
            <person name="Wilkins M.J."/>
            <person name="Karaoz U."/>
            <person name="Brodie E.L."/>
            <person name="Williams K.H."/>
            <person name="Hubbard S.S."/>
            <person name="Banfield J.F."/>
        </authorList>
    </citation>
    <scope>NUCLEOTIDE SEQUENCE [LARGE SCALE GENOMIC DNA]</scope>
</reference>
<dbReference type="Proteomes" id="UP000178849">
    <property type="component" value="Unassembled WGS sequence"/>
</dbReference>
<dbReference type="STRING" id="1798550.A2927_03380"/>
<evidence type="ECO:0000256" key="5">
    <source>
        <dbReference type="SAM" id="Phobius"/>
    </source>
</evidence>
<dbReference type="GO" id="GO:0005262">
    <property type="term" value="F:calcium channel activity"/>
    <property type="evidence" value="ECO:0007669"/>
    <property type="project" value="TreeGrafter"/>
</dbReference>
<dbReference type="PANTHER" id="PTHR10846:SF8">
    <property type="entry name" value="INNER MEMBRANE PROTEIN YRBG"/>
    <property type="match status" value="1"/>
</dbReference>
<dbReference type="Pfam" id="PF01699">
    <property type="entry name" value="Na_Ca_ex"/>
    <property type="match status" value="2"/>
</dbReference>
<evidence type="ECO:0000313" key="7">
    <source>
        <dbReference type="EMBL" id="OGY89762.1"/>
    </source>
</evidence>
<gene>
    <name evidence="7" type="ORF">A2927_03380</name>
</gene>
<evidence type="ECO:0000256" key="4">
    <source>
        <dbReference type="ARBA" id="ARBA00023136"/>
    </source>
</evidence>
<keyword evidence="2 5" id="KW-0812">Transmembrane</keyword>
<sequence length="322" mass="34527">MLTYLLLIIGFIILIKGADWLVDGASSLAKKLKISTLGIGLTIVAFGTSMPELFVNLFASFQGNTEIAVGNILGSNIANILLILGISAIIYPLTVTRGTVWKEIPFSLLAALMVGIMANDILIDKSGGNLLTRIDGLVLIGFFIIFFYYIFGIAKDQSPADKENNVKIYKTATSLTMIVGGLICMALGGKWIVDGAVALATILGVSQSLIGLTIVAVGTSLPELATSAMAAIKKNSDIAVGNIVGSNIFNIFWVLGVSALIKPLPFTPASSLDIGMTVFATLLLFVWMFIGKKRVLQSWQGMVFLMVYVAYIIILISKERMF</sequence>
<name>A0A1G2BKX8_9BACT</name>
<feature type="transmembrane region" description="Helical" evidence="5">
    <location>
        <begin position="296"/>
        <end position="316"/>
    </location>
</feature>